<dbReference type="Proteomes" id="UP001219956">
    <property type="component" value="Unassembled WGS sequence"/>
</dbReference>
<reference evidence="2 3" key="1">
    <citation type="submission" date="2023-01" db="EMBL/GenBank/DDBJ databases">
        <title>Novel species of the genus Vogesella isolated from rivers.</title>
        <authorList>
            <person name="Lu H."/>
        </authorList>
    </citation>
    <scope>NUCLEOTIDE SEQUENCE [LARGE SCALE GENOMIC DNA]</scope>
    <source>
        <strain evidence="2 3">DC21W</strain>
    </source>
</reference>
<dbReference type="EMBL" id="JAQQLF010000010">
    <property type="protein sequence ID" value="MDC7717384.1"/>
    <property type="molecule type" value="Genomic_DNA"/>
</dbReference>
<accession>A0ABT5IXU0</accession>
<evidence type="ECO:0000313" key="2">
    <source>
        <dbReference type="EMBL" id="MDC7717384.1"/>
    </source>
</evidence>
<dbReference type="Pfam" id="PF09955">
    <property type="entry name" value="DUF2189"/>
    <property type="match status" value="1"/>
</dbReference>
<feature type="transmembrane region" description="Helical" evidence="1">
    <location>
        <begin position="114"/>
        <end position="139"/>
    </location>
</feature>
<gene>
    <name evidence="2" type="ORF">PQU95_09190</name>
</gene>
<dbReference type="RefSeq" id="WP_272751708.1">
    <property type="nucleotide sequence ID" value="NZ_JAQQLF010000010.1"/>
</dbReference>
<keyword evidence="1" id="KW-0472">Membrane</keyword>
<name>A0ABT5IXU0_9NEIS</name>
<feature type="transmembrane region" description="Helical" evidence="1">
    <location>
        <begin position="65"/>
        <end position="84"/>
    </location>
</feature>
<organism evidence="2 3">
    <name type="scientific">Vogesella aquatica</name>
    <dbReference type="NCBI Taxonomy" id="2984206"/>
    <lineage>
        <taxon>Bacteria</taxon>
        <taxon>Pseudomonadati</taxon>
        <taxon>Pseudomonadota</taxon>
        <taxon>Betaproteobacteria</taxon>
        <taxon>Neisseriales</taxon>
        <taxon>Chromobacteriaceae</taxon>
        <taxon>Vogesella</taxon>
    </lineage>
</organism>
<protein>
    <submittedName>
        <fullName evidence="2">DUF2189 domain-containing protein</fullName>
    </submittedName>
</protein>
<feature type="transmembrane region" description="Helical" evidence="1">
    <location>
        <begin position="160"/>
        <end position="189"/>
    </location>
</feature>
<keyword evidence="1" id="KW-0812">Transmembrane</keyword>
<feature type="transmembrane region" description="Helical" evidence="1">
    <location>
        <begin position="40"/>
        <end position="58"/>
    </location>
</feature>
<feature type="transmembrane region" description="Helical" evidence="1">
    <location>
        <begin position="213"/>
        <end position="242"/>
    </location>
</feature>
<keyword evidence="3" id="KW-1185">Reference proteome</keyword>
<comment type="caution">
    <text evidence="2">The sequence shown here is derived from an EMBL/GenBank/DDBJ whole genome shotgun (WGS) entry which is preliminary data.</text>
</comment>
<evidence type="ECO:0000313" key="3">
    <source>
        <dbReference type="Proteomes" id="UP001219956"/>
    </source>
</evidence>
<dbReference type="InterPro" id="IPR018692">
    <property type="entry name" value="DUF2189"/>
</dbReference>
<sequence>MTLLCLATQQHIVVQRQGLAAPFRWLKLGWRDLQRTPADALLYGAVYVLMAYGLAYLLQYFPELALALGCACWLLGPFLAAGLYDIARQQQAFNGGRVMLLHSALAWRANPGALALYGCVMALLSCAWGACSMLLFALFDQGRLPRLDALLPGLLQGDNLLLSLSWVGMSLLFVLLVLSLSICTCAMLLDKEIDVITAMQASLQVVGRNGVTMVVWAAMIVALVAIGLASQFVGLLLVAPLLGLSSWHAYRALISYEC</sequence>
<proteinExistence type="predicted"/>
<keyword evidence="1" id="KW-1133">Transmembrane helix</keyword>
<evidence type="ECO:0000256" key="1">
    <source>
        <dbReference type="SAM" id="Phobius"/>
    </source>
</evidence>